<dbReference type="InterPro" id="IPR057774">
    <property type="entry name" value="D8C_UMOD/GP2/OIT3-like"/>
</dbReference>
<gene>
    <name evidence="4" type="ORF">M9458_038072</name>
</gene>
<evidence type="ECO:0000259" key="3">
    <source>
        <dbReference type="Pfam" id="PF23283"/>
    </source>
</evidence>
<evidence type="ECO:0000313" key="5">
    <source>
        <dbReference type="Proteomes" id="UP001529510"/>
    </source>
</evidence>
<dbReference type="Proteomes" id="UP001529510">
    <property type="component" value="Unassembled WGS sequence"/>
</dbReference>
<comment type="caution">
    <text evidence="4">The sequence shown here is derived from an EMBL/GenBank/DDBJ whole genome shotgun (WGS) entry which is preliminary data.</text>
</comment>
<protein>
    <recommendedName>
        <fullName evidence="3">UMOD/GP2/OIT3-like D8C domain-containing protein</fullName>
    </recommendedName>
</protein>
<dbReference type="Pfam" id="PF23283">
    <property type="entry name" value="D8C_UMOD"/>
    <property type="match status" value="1"/>
</dbReference>
<name>A0ABD0NWH6_CIRMR</name>
<keyword evidence="2" id="KW-1015">Disulfide bond</keyword>
<sequence length="82" mass="8925">MSEWCVSFTGCGGEVGLYLNGSHPTLGDGVVTREVFGSYFGSYRCNDYVSNSIQVKACPGNYYVYKLVKPDESIGIPSSYCT</sequence>
<reference evidence="4 5" key="1">
    <citation type="submission" date="2024-05" db="EMBL/GenBank/DDBJ databases">
        <title>Genome sequencing and assembly of Indian major carp, Cirrhinus mrigala (Hamilton, 1822).</title>
        <authorList>
            <person name="Mohindra V."/>
            <person name="Chowdhury L.M."/>
            <person name="Lal K."/>
            <person name="Jena J.K."/>
        </authorList>
    </citation>
    <scope>NUCLEOTIDE SEQUENCE [LARGE SCALE GENOMIC DNA]</scope>
    <source>
        <strain evidence="4">CM1030</strain>
        <tissue evidence="4">Blood</tissue>
    </source>
</reference>
<organism evidence="4 5">
    <name type="scientific">Cirrhinus mrigala</name>
    <name type="common">Mrigala</name>
    <dbReference type="NCBI Taxonomy" id="683832"/>
    <lineage>
        <taxon>Eukaryota</taxon>
        <taxon>Metazoa</taxon>
        <taxon>Chordata</taxon>
        <taxon>Craniata</taxon>
        <taxon>Vertebrata</taxon>
        <taxon>Euteleostomi</taxon>
        <taxon>Actinopterygii</taxon>
        <taxon>Neopterygii</taxon>
        <taxon>Teleostei</taxon>
        <taxon>Ostariophysi</taxon>
        <taxon>Cypriniformes</taxon>
        <taxon>Cyprinidae</taxon>
        <taxon>Labeoninae</taxon>
        <taxon>Labeonini</taxon>
        <taxon>Cirrhinus</taxon>
    </lineage>
</organism>
<evidence type="ECO:0000256" key="2">
    <source>
        <dbReference type="ARBA" id="ARBA00023157"/>
    </source>
</evidence>
<evidence type="ECO:0000313" key="4">
    <source>
        <dbReference type="EMBL" id="KAL0166228.1"/>
    </source>
</evidence>
<evidence type="ECO:0000256" key="1">
    <source>
        <dbReference type="ARBA" id="ARBA00022729"/>
    </source>
</evidence>
<accession>A0ABD0NWH6</accession>
<keyword evidence="5" id="KW-1185">Reference proteome</keyword>
<dbReference type="EMBL" id="JAMKFB020000019">
    <property type="protein sequence ID" value="KAL0166228.1"/>
    <property type="molecule type" value="Genomic_DNA"/>
</dbReference>
<feature type="non-terminal residue" evidence="4">
    <location>
        <position position="82"/>
    </location>
</feature>
<proteinExistence type="predicted"/>
<dbReference type="AlphaFoldDB" id="A0ABD0NWH6"/>
<feature type="domain" description="UMOD/GP2/OIT3-like D8C" evidence="3">
    <location>
        <begin position="1"/>
        <end position="71"/>
    </location>
</feature>
<keyword evidence="1" id="KW-0732">Signal</keyword>